<dbReference type="Proteomes" id="UP000245697">
    <property type="component" value="Unassembled WGS sequence"/>
</dbReference>
<evidence type="ECO:0000256" key="3">
    <source>
        <dbReference type="ARBA" id="ARBA00023315"/>
    </source>
</evidence>
<evidence type="ECO:0000256" key="2">
    <source>
        <dbReference type="ARBA" id="ARBA00022679"/>
    </source>
</evidence>
<dbReference type="PANTHER" id="PTHR11104">
    <property type="entry name" value="AMINOGLYCOSIDE N3-ACETYLTRANSFERASE"/>
    <property type="match status" value="1"/>
</dbReference>
<dbReference type="SUPFAM" id="SSF110710">
    <property type="entry name" value="TTHA0583/YokD-like"/>
    <property type="match status" value="1"/>
</dbReference>
<gene>
    <name evidence="5" type="ORF">BC793_112144</name>
</gene>
<evidence type="ECO:0000256" key="4">
    <source>
        <dbReference type="RuleBase" id="RU365031"/>
    </source>
</evidence>
<dbReference type="OrthoDB" id="7330654at2"/>
<comment type="caution">
    <text evidence="5">The sequence shown here is derived from an EMBL/GenBank/DDBJ whole genome shotgun (WGS) entry which is preliminary data.</text>
</comment>
<dbReference type="Pfam" id="PF02522">
    <property type="entry name" value="Antibiotic_NAT"/>
    <property type="match status" value="1"/>
</dbReference>
<dbReference type="PANTHER" id="PTHR11104:SF0">
    <property type="entry name" value="SPBETA PROPHAGE-DERIVED AMINOGLYCOSIDE N(3')-ACETYLTRANSFERASE-LIKE PROTEIN YOKD"/>
    <property type="match status" value="1"/>
</dbReference>
<proteinExistence type="inferred from homology"/>
<evidence type="ECO:0000313" key="5">
    <source>
        <dbReference type="EMBL" id="PWK44269.1"/>
    </source>
</evidence>
<dbReference type="InterPro" id="IPR003679">
    <property type="entry name" value="Amioglycoside_AcTrfase"/>
</dbReference>
<dbReference type="RefSeq" id="WP_109596719.1">
    <property type="nucleotide sequence ID" value="NZ_BONA01000029.1"/>
</dbReference>
<keyword evidence="4" id="KW-0046">Antibiotic resistance</keyword>
<dbReference type="EC" id="2.3.1.-" evidence="4"/>
<evidence type="ECO:0000313" key="6">
    <source>
        <dbReference type="Proteomes" id="UP000245697"/>
    </source>
</evidence>
<comment type="similarity">
    <text evidence="1 4">Belongs to the antibiotic N-acetyltransferase family.</text>
</comment>
<dbReference type="InterPro" id="IPR028345">
    <property type="entry name" value="Antibiotic_NAT-like"/>
</dbReference>
<dbReference type="AlphaFoldDB" id="A0A316F978"/>
<organism evidence="5 6">
    <name type="scientific">Actinoplanes xinjiangensis</name>
    <dbReference type="NCBI Taxonomy" id="512350"/>
    <lineage>
        <taxon>Bacteria</taxon>
        <taxon>Bacillati</taxon>
        <taxon>Actinomycetota</taxon>
        <taxon>Actinomycetes</taxon>
        <taxon>Micromonosporales</taxon>
        <taxon>Micromonosporaceae</taxon>
        <taxon>Actinoplanes</taxon>
    </lineage>
</organism>
<name>A0A316F978_9ACTN</name>
<protein>
    <recommendedName>
        <fullName evidence="4">Aminoglycoside N(3)-acetyltransferase</fullName>
        <ecNumber evidence="4">2.3.1.-</ecNumber>
    </recommendedName>
</protein>
<accession>A0A316F978</accession>
<evidence type="ECO:0000256" key="1">
    <source>
        <dbReference type="ARBA" id="ARBA00006383"/>
    </source>
</evidence>
<dbReference type="GO" id="GO:0046677">
    <property type="term" value="P:response to antibiotic"/>
    <property type="evidence" value="ECO:0007669"/>
    <property type="project" value="UniProtKB-KW"/>
</dbReference>
<keyword evidence="2 4" id="KW-0808">Transferase</keyword>
<dbReference type="EMBL" id="QGGR01000012">
    <property type="protein sequence ID" value="PWK44269.1"/>
    <property type="molecule type" value="Genomic_DNA"/>
</dbReference>
<comment type="catalytic activity">
    <reaction evidence="4">
        <text>a 2-deoxystreptamine antibiotic + acetyl-CoA = an N(3)-acetyl-2-deoxystreptamine antibiotic + CoA + H(+)</text>
        <dbReference type="Rhea" id="RHEA:12665"/>
        <dbReference type="ChEBI" id="CHEBI:15378"/>
        <dbReference type="ChEBI" id="CHEBI:57287"/>
        <dbReference type="ChEBI" id="CHEBI:57288"/>
        <dbReference type="ChEBI" id="CHEBI:57921"/>
        <dbReference type="ChEBI" id="CHEBI:77452"/>
        <dbReference type="EC" id="2.3.1.81"/>
    </reaction>
</comment>
<keyword evidence="3 4" id="KW-0012">Acyltransferase</keyword>
<sequence length="270" mass="29106">MGDVTDPITLAAEVRALRLPRGGVVLVHCGMRRIGTVPGGPRTLLWALRQALGPGGTVVVPAQTAGNSLTSRAYRQATAGMTDAERARYEAAMPGFDRATTPSQGVGVFAETVRRHPAARRSNHPQTSFAAVGPASDEITRVHDLDCHLGERSPLGTLYRLGATVLMIGVEMDTCTALHLAEYRLHPPPPLMTFACFVIENGQRRQLRFEAPMLDDTDFRAAGNDLTEQPWARLGLVGSAPAHVLPMTATVDHATGWLARNREFISFVPA</sequence>
<keyword evidence="6" id="KW-1185">Reference proteome</keyword>
<reference evidence="5 6" key="1">
    <citation type="submission" date="2018-05" db="EMBL/GenBank/DDBJ databases">
        <title>Genomic Encyclopedia of Archaeal and Bacterial Type Strains, Phase II (KMG-II): from individual species to whole genera.</title>
        <authorList>
            <person name="Goeker M."/>
        </authorList>
    </citation>
    <scope>NUCLEOTIDE SEQUENCE [LARGE SCALE GENOMIC DNA]</scope>
    <source>
        <strain evidence="5 6">DSM 45184</strain>
    </source>
</reference>
<dbReference type="GO" id="GO:0046353">
    <property type="term" value="F:aminoglycoside 3-N-acetyltransferase activity"/>
    <property type="evidence" value="ECO:0007669"/>
    <property type="project" value="UniProtKB-EC"/>
</dbReference>